<evidence type="ECO:0000313" key="6">
    <source>
        <dbReference type="EMBL" id="KAK2141367.1"/>
    </source>
</evidence>
<dbReference type="Pfam" id="PF00782">
    <property type="entry name" value="DSPc"/>
    <property type="match status" value="1"/>
</dbReference>
<dbReference type="InterPro" id="IPR003595">
    <property type="entry name" value="Tyr_Pase_cat"/>
</dbReference>
<evidence type="ECO:0000259" key="4">
    <source>
        <dbReference type="PROSITE" id="PS50054"/>
    </source>
</evidence>
<dbReference type="InterPro" id="IPR016130">
    <property type="entry name" value="Tyr_Pase_AS"/>
</dbReference>
<feature type="region of interest" description="Disordered" evidence="3">
    <location>
        <begin position="470"/>
        <end position="510"/>
    </location>
</feature>
<dbReference type="PROSITE" id="PS00383">
    <property type="entry name" value="TYR_PHOSPHATASE_1"/>
    <property type="match status" value="1"/>
</dbReference>
<evidence type="ECO:0008006" key="8">
    <source>
        <dbReference type="Google" id="ProtNLM"/>
    </source>
</evidence>
<feature type="domain" description="Tyrosine specific protein phosphatases" evidence="5">
    <location>
        <begin position="135"/>
        <end position="202"/>
    </location>
</feature>
<dbReference type="Gene3D" id="3.90.190.10">
    <property type="entry name" value="Protein tyrosine phosphatase superfamily"/>
    <property type="match status" value="1"/>
</dbReference>
<dbReference type="InterPro" id="IPR000340">
    <property type="entry name" value="Dual-sp_phosphatase_cat-dom"/>
</dbReference>
<dbReference type="Gene3D" id="1.10.555.10">
    <property type="entry name" value="Rho GTPase activation protein"/>
    <property type="match status" value="1"/>
</dbReference>
<keyword evidence="2" id="KW-0904">Protein phosphatase</keyword>
<sequence length="533" mass="59448">MPIVNNEEVANNKEKLSGSEKKKNVNLAGKECKFDNAEWPSEQMAINGLYSSWITPNILAMARPNTANMTQFDIITQFKRNGISSIINLELPGEHASCGPGLEPSGFTYDPQQFMDNDIFFYNFGWPDWSVGSLSGVLDAVGVMQFALAQGKVAVHCHAGHGRTGVLIACYLVYANRMNPWEAVHYVRTKRPRCLQTESQVLFLKSFCQYLKHLHVIFSTDNSDDPTFHQFTLPQFLIRQRRISHGLEVRKYKNVPKIISKCCEQLLLLVDCDCANSSNKLNACADSGLLSGGEIIARAMTETVYDKNVNKQVAELKDILNTKVSGYEELKKVTNPVVVSKLMWDWIDELKEPVLPAQDLPHMLEYTGNPKQGLSVLNKGACHLVELLFTTIARLEPLKDDTERSVVMRALSTLSHQNMVTEVELLFSGNGAVIQRTSNGSEMMKESTATRMMYFFMHLLHLLQLSASSNEKSSRSRKESEASTIKALSGDLSGSASDKTTCEAARSESAVSAKRNISRSSFVTNEIINQELL</sequence>
<feature type="compositionally biased region" description="Basic and acidic residues" evidence="3">
    <location>
        <begin position="10"/>
        <end position="22"/>
    </location>
</feature>
<dbReference type="FunFam" id="3.90.190.10:FF:000157">
    <property type="entry name" value="Protein-tyrosine phosphatase"/>
    <property type="match status" value="1"/>
</dbReference>
<dbReference type="InterPro" id="IPR008936">
    <property type="entry name" value="Rho_GTPase_activation_prot"/>
</dbReference>
<dbReference type="InterPro" id="IPR000387">
    <property type="entry name" value="Tyr_Pase_dom"/>
</dbReference>
<comment type="caution">
    <text evidence="6">The sequence shown here is derived from an EMBL/GenBank/DDBJ whole genome shotgun (WGS) entry which is preliminary data.</text>
</comment>
<evidence type="ECO:0000256" key="3">
    <source>
        <dbReference type="SAM" id="MobiDB-lite"/>
    </source>
</evidence>
<dbReference type="PROSITE" id="PS50056">
    <property type="entry name" value="TYR_PHOSPHATASE_2"/>
    <property type="match status" value="1"/>
</dbReference>
<dbReference type="GO" id="GO:0060271">
    <property type="term" value="P:cilium assembly"/>
    <property type="evidence" value="ECO:0007669"/>
    <property type="project" value="InterPro"/>
</dbReference>
<dbReference type="PANTHER" id="PTHR23339">
    <property type="entry name" value="TYROSINE SPECIFIC PROTEIN PHOSPHATASE AND DUAL SPECIFICITY PROTEIN PHOSPHATASE"/>
    <property type="match status" value="1"/>
</dbReference>
<evidence type="ECO:0000256" key="1">
    <source>
        <dbReference type="ARBA" id="ARBA00022801"/>
    </source>
</evidence>
<protein>
    <recommendedName>
        <fullName evidence="8">Protein tyrosine phosphatase domain-containing protein 1</fullName>
    </recommendedName>
</protein>
<evidence type="ECO:0000259" key="5">
    <source>
        <dbReference type="PROSITE" id="PS50056"/>
    </source>
</evidence>
<dbReference type="Proteomes" id="UP001208570">
    <property type="component" value="Unassembled WGS sequence"/>
</dbReference>
<reference evidence="6" key="1">
    <citation type="journal article" date="2023" name="Mol. Biol. Evol.">
        <title>Third-Generation Sequencing Reveals the Adaptive Role of the Epigenome in Three Deep-Sea Polychaetes.</title>
        <authorList>
            <person name="Perez M."/>
            <person name="Aroh O."/>
            <person name="Sun Y."/>
            <person name="Lan Y."/>
            <person name="Juniper S.K."/>
            <person name="Young C.R."/>
            <person name="Angers B."/>
            <person name="Qian P.Y."/>
        </authorList>
    </citation>
    <scope>NUCLEOTIDE SEQUENCE</scope>
    <source>
        <strain evidence="6">P08H-3</strain>
    </source>
</reference>
<feature type="region of interest" description="Disordered" evidence="3">
    <location>
        <begin position="1"/>
        <end position="22"/>
    </location>
</feature>
<evidence type="ECO:0000313" key="7">
    <source>
        <dbReference type="Proteomes" id="UP001208570"/>
    </source>
</evidence>
<dbReference type="SMART" id="SM00404">
    <property type="entry name" value="PTPc_motif"/>
    <property type="match status" value="1"/>
</dbReference>
<feature type="domain" description="Tyrosine-protein phosphatase" evidence="4">
    <location>
        <begin position="50"/>
        <end position="216"/>
    </location>
</feature>
<name>A0AAD9MPP8_9ANNE</name>
<organism evidence="6 7">
    <name type="scientific">Paralvinella palmiformis</name>
    <dbReference type="NCBI Taxonomy" id="53620"/>
    <lineage>
        <taxon>Eukaryota</taxon>
        <taxon>Metazoa</taxon>
        <taxon>Spiralia</taxon>
        <taxon>Lophotrochozoa</taxon>
        <taxon>Annelida</taxon>
        <taxon>Polychaeta</taxon>
        <taxon>Sedentaria</taxon>
        <taxon>Canalipalpata</taxon>
        <taxon>Terebellida</taxon>
        <taxon>Terebelliformia</taxon>
        <taxon>Alvinellidae</taxon>
        <taxon>Paralvinella</taxon>
    </lineage>
</organism>
<dbReference type="PROSITE" id="PS50054">
    <property type="entry name" value="TYR_PHOSPHATASE_DUAL"/>
    <property type="match status" value="1"/>
</dbReference>
<dbReference type="GO" id="GO:0004725">
    <property type="term" value="F:protein tyrosine phosphatase activity"/>
    <property type="evidence" value="ECO:0007669"/>
    <property type="project" value="InterPro"/>
</dbReference>
<dbReference type="EMBL" id="JAODUP010001113">
    <property type="protein sequence ID" value="KAK2141367.1"/>
    <property type="molecule type" value="Genomic_DNA"/>
</dbReference>
<dbReference type="InterPro" id="IPR029021">
    <property type="entry name" value="Prot-tyrosine_phosphatase-like"/>
</dbReference>
<proteinExistence type="predicted"/>
<dbReference type="CDD" id="cd14506">
    <property type="entry name" value="PTP_PTPDC1"/>
    <property type="match status" value="1"/>
</dbReference>
<dbReference type="AlphaFoldDB" id="A0AAD9MPP8"/>
<dbReference type="InterPro" id="IPR049573">
    <property type="entry name" value="PTPDC1_PTP"/>
</dbReference>
<keyword evidence="1" id="KW-0378">Hydrolase</keyword>
<dbReference type="SUPFAM" id="SSF52799">
    <property type="entry name" value="(Phosphotyrosine protein) phosphatases II"/>
    <property type="match status" value="1"/>
</dbReference>
<dbReference type="InterPro" id="IPR020422">
    <property type="entry name" value="TYR_PHOSPHATASE_DUAL_dom"/>
</dbReference>
<gene>
    <name evidence="6" type="ORF">LSH36_1111g01066</name>
</gene>
<keyword evidence="7" id="KW-1185">Reference proteome</keyword>
<accession>A0AAD9MPP8</accession>
<dbReference type="InterPro" id="IPR050561">
    <property type="entry name" value="PTP"/>
</dbReference>
<feature type="compositionally biased region" description="Basic and acidic residues" evidence="3">
    <location>
        <begin position="472"/>
        <end position="481"/>
    </location>
</feature>
<evidence type="ECO:0000256" key="2">
    <source>
        <dbReference type="ARBA" id="ARBA00022912"/>
    </source>
</evidence>